<dbReference type="Pfam" id="PF00934">
    <property type="entry name" value="PE"/>
    <property type="match status" value="1"/>
</dbReference>
<evidence type="ECO:0000259" key="1">
    <source>
        <dbReference type="Pfam" id="PF00934"/>
    </source>
</evidence>
<accession>A0A849CAH4</accession>
<dbReference type="Proteomes" id="UP000586827">
    <property type="component" value="Unassembled WGS sequence"/>
</dbReference>
<comment type="caution">
    <text evidence="2">The sequence shown here is derived from an EMBL/GenBank/DDBJ whole genome shotgun (WGS) entry which is preliminary data.</text>
</comment>
<reference evidence="2 3" key="1">
    <citation type="submission" date="2020-05" db="EMBL/GenBank/DDBJ databases">
        <title>MicrobeNet Type strains.</title>
        <authorList>
            <person name="Nicholson A.C."/>
        </authorList>
    </citation>
    <scope>NUCLEOTIDE SEQUENCE [LARGE SCALE GENOMIC DNA]</scope>
    <source>
        <strain evidence="2 3">JCM 3224</strain>
    </source>
</reference>
<evidence type="ECO:0000313" key="2">
    <source>
        <dbReference type="EMBL" id="NNH71889.1"/>
    </source>
</evidence>
<name>A0A849CAH4_9NOCA</name>
<protein>
    <submittedName>
        <fullName evidence="2">PE family protein</fullName>
    </submittedName>
</protein>
<sequence>MVANEFDGVRFDPVAANDVATQLDELADRLIGGLQDEQTKLTFMPAGADEVSVRASGTLNAVAVSFQEQGGLGVDELRKLAGTLRAQSARFGQAEERSVADFAV</sequence>
<dbReference type="InterPro" id="IPR000084">
    <property type="entry name" value="PE-PGRS_N"/>
</dbReference>
<dbReference type="AlphaFoldDB" id="A0A849CAH4"/>
<feature type="domain" description="PE" evidence="1">
    <location>
        <begin position="9"/>
        <end position="96"/>
    </location>
</feature>
<dbReference type="RefSeq" id="WP_067519374.1">
    <property type="nucleotide sequence ID" value="NZ_JABELX010000006.1"/>
</dbReference>
<evidence type="ECO:0000313" key="3">
    <source>
        <dbReference type="Proteomes" id="UP000586827"/>
    </source>
</evidence>
<organism evidence="2 3">
    <name type="scientific">Nocardia uniformis</name>
    <dbReference type="NCBI Taxonomy" id="53432"/>
    <lineage>
        <taxon>Bacteria</taxon>
        <taxon>Bacillati</taxon>
        <taxon>Actinomycetota</taxon>
        <taxon>Actinomycetes</taxon>
        <taxon>Mycobacteriales</taxon>
        <taxon>Nocardiaceae</taxon>
        <taxon>Nocardia</taxon>
    </lineage>
</organism>
<proteinExistence type="predicted"/>
<dbReference type="Gene3D" id="1.10.287.850">
    <property type="entry name" value="HP0062-like domain"/>
    <property type="match status" value="1"/>
</dbReference>
<keyword evidence="3" id="KW-1185">Reference proteome</keyword>
<gene>
    <name evidence="2" type="ORF">HLB23_18840</name>
</gene>
<dbReference type="EMBL" id="JABELX010000006">
    <property type="protein sequence ID" value="NNH71889.1"/>
    <property type="molecule type" value="Genomic_DNA"/>
</dbReference>